<name>A0ABR5BNU7_9TREE</name>
<evidence type="ECO:0000313" key="2">
    <source>
        <dbReference type="EMBL" id="KIR77325.1"/>
    </source>
</evidence>
<dbReference type="EMBL" id="KN848755">
    <property type="protein sequence ID" value="KIR77325.1"/>
    <property type="molecule type" value="Genomic_DNA"/>
</dbReference>
<keyword evidence="1" id="KW-0732">Signal</keyword>
<evidence type="ECO:0000313" key="3">
    <source>
        <dbReference type="Proteomes" id="UP000054272"/>
    </source>
</evidence>
<accession>A0ABR5BNU7</accession>
<feature type="chain" id="PRO_5046152181" evidence="1">
    <location>
        <begin position="21"/>
        <end position="40"/>
    </location>
</feature>
<feature type="signal peptide" evidence="1">
    <location>
        <begin position="1"/>
        <end position="20"/>
    </location>
</feature>
<feature type="non-terminal residue" evidence="2">
    <location>
        <position position="40"/>
    </location>
</feature>
<dbReference type="Proteomes" id="UP000054272">
    <property type="component" value="Unassembled WGS sequence"/>
</dbReference>
<reference evidence="2 3" key="1">
    <citation type="submission" date="2015-01" db="EMBL/GenBank/DDBJ databases">
        <title>The Genome Sequence of Cryptococcus gattii EJB2.</title>
        <authorList>
            <consortium name="The Broad Institute Genomics Platform"/>
            <person name="Cuomo C."/>
            <person name="Litvintseva A."/>
            <person name="Chen Y."/>
            <person name="Heitman J."/>
            <person name="Sun S."/>
            <person name="Springer D."/>
            <person name="Dromer F."/>
            <person name="Young S."/>
            <person name="Zeng Q."/>
            <person name="Gargeya S."/>
            <person name="Abouelleil A."/>
            <person name="Alvarado L."/>
            <person name="Chapman S.B."/>
            <person name="Gainer-Dewar J."/>
            <person name="Goldberg J."/>
            <person name="Griggs A."/>
            <person name="Gujja S."/>
            <person name="Hansen M."/>
            <person name="Howarth C."/>
            <person name="Imamovic A."/>
            <person name="Larimer J."/>
            <person name="Murphy C."/>
            <person name="Naylor J."/>
            <person name="Pearson M."/>
            <person name="Priest M."/>
            <person name="Roberts A."/>
            <person name="Saif S."/>
            <person name="Shea T."/>
            <person name="Sykes S."/>
            <person name="Wortman J."/>
            <person name="Nusbaum C."/>
            <person name="Birren B."/>
        </authorList>
    </citation>
    <scope>NUCLEOTIDE SEQUENCE [LARGE SCALE GENOMIC DNA]</scope>
    <source>
        <strain evidence="2 3">EJB2</strain>
    </source>
</reference>
<sequence>MYLSILALSMFGSAIAGLRGRTIGVTGAHIITTGCLMASA</sequence>
<proteinExistence type="predicted"/>
<evidence type="ECO:0000256" key="1">
    <source>
        <dbReference type="SAM" id="SignalP"/>
    </source>
</evidence>
<gene>
    <name evidence="2" type="ORF">I306_05679</name>
</gene>
<keyword evidence="3" id="KW-1185">Reference proteome</keyword>
<organism evidence="2 3">
    <name type="scientific">Cryptococcus gattii EJB2</name>
    <dbReference type="NCBI Taxonomy" id="1296103"/>
    <lineage>
        <taxon>Eukaryota</taxon>
        <taxon>Fungi</taxon>
        <taxon>Dikarya</taxon>
        <taxon>Basidiomycota</taxon>
        <taxon>Agaricomycotina</taxon>
        <taxon>Tremellomycetes</taxon>
        <taxon>Tremellales</taxon>
        <taxon>Cryptococcaceae</taxon>
        <taxon>Cryptococcus</taxon>
        <taxon>Cryptococcus gattii species complex</taxon>
    </lineage>
</organism>
<protein>
    <submittedName>
        <fullName evidence="2">NADH-ubiquinone oxidoreductase chain 5</fullName>
    </submittedName>
</protein>